<organism evidence="2">
    <name type="scientific">Rhizophora mucronata</name>
    <name type="common">Asiatic mangrove</name>
    <dbReference type="NCBI Taxonomy" id="61149"/>
    <lineage>
        <taxon>Eukaryota</taxon>
        <taxon>Viridiplantae</taxon>
        <taxon>Streptophyta</taxon>
        <taxon>Embryophyta</taxon>
        <taxon>Tracheophyta</taxon>
        <taxon>Spermatophyta</taxon>
        <taxon>Magnoliopsida</taxon>
        <taxon>eudicotyledons</taxon>
        <taxon>Gunneridae</taxon>
        <taxon>Pentapetalae</taxon>
        <taxon>rosids</taxon>
        <taxon>fabids</taxon>
        <taxon>Malpighiales</taxon>
        <taxon>Rhizophoraceae</taxon>
        <taxon>Rhizophora</taxon>
    </lineage>
</organism>
<protein>
    <submittedName>
        <fullName evidence="2">Uncharacterized protein</fullName>
    </submittedName>
</protein>
<sequence>MIARSATSSLNPTGNGSGSSELTISGRSTQRKLTLLRDSPFAISIRSLLVTWA</sequence>
<reference evidence="2" key="1">
    <citation type="submission" date="2018-02" db="EMBL/GenBank/DDBJ databases">
        <title>Rhizophora mucronata_Transcriptome.</title>
        <authorList>
            <person name="Meera S.P."/>
            <person name="Sreeshan A."/>
            <person name="Augustine A."/>
        </authorList>
    </citation>
    <scope>NUCLEOTIDE SEQUENCE</scope>
    <source>
        <tissue evidence="2">Leaf</tissue>
    </source>
</reference>
<evidence type="ECO:0000256" key="1">
    <source>
        <dbReference type="SAM" id="MobiDB-lite"/>
    </source>
</evidence>
<accession>A0A2P2QYJ1</accession>
<proteinExistence type="predicted"/>
<evidence type="ECO:0000313" key="2">
    <source>
        <dbReference type="EMBL" id="MBX71981.1"/>
    </source>
</evidence>
<dbReference type="EMBL" id="GGEC01091497">
    <property type="protein sequence ID" value="MBX71981.1"/>
    <property type="molecule type" value="Transcribed_RNA"/>
</dbReference>
<feature type="region of interest" description="Disordered" evidence="1">
    <location>
        <begin position="1"/>
        <end position="25"/>
    </location>
</feature>
<name>A0A2P2QYJ1_RHIMU</name>
<dbReference type="AlphaFoldDB" id="A0A2P2QYJ1"/>